<comment type="caution">
    <text evidence="1">The sequence shown here is derived from an EMBL/GenBank/DDBJ whole genome shotgun (WGS) entry which is preliminary data.</text>
</comment>
<dbReference type="EMBL" id="JBEDUW010000007">
    <property type="protein sequence ID" value="KAK9911674.1"/>
    <property type="molecule type" value="Genomic_DNA"/>
</dbReference>
<sequence length="100" mass="10891">MAYSKVVSRLSSRLQPFTHKLTKMTSSPASELSSLKSSLHFQAPAPVRRSVRISRLPLELSSVESMMPLHNANASARLVSSLSIDSQSWGLVPQGISMPL</sequence>
<keyword evidence="2" id="KW-1185">Reference proteome</keyword>
<reference evidence="1 2" key="1">
    <citation type="journal article" date="2023" name="G3 (Bethesda)">
        <title>A chromosome-length genome assembly and annotation of blackberry (Rubus argutus, cv. 'Hillquist').</title>
        <authorList>
            <person name="Bruna T."/>
            <person name="Aryal R."/>
            <person name="Dudchenko O."/>
            <person name="Sargent D.J."/>
            <person name="Mead D."/>
            <person name="Buti M."/>
            <person name="Cavallini A."/>
            <person name="Hytonen T."/>
            <person name="Andres J."/>
            <person name="Pham M."/>
            <person name="Weisz D."/>
            <person name="Mascagni F."/>
            <person name="Usai G."/>
            <person name="Natali L."/>
            <person name="Bassil N."/>
            <person name="Fernandez G.E."/>
            <person name="Lomsadze A."/>
            <person name="Armour M."/>
            <person name="Olukolu B."/>
            <person name="Poorten T."/>
            <person name="Britton C."/>
            <person name="Davik J."/>
            <person name="Ashrafi H."/>
            <person name="Aiden E.L."/>
            <person name="Borodovsky M."/>
            <person name="Worthington M."/>
        </authorList>
    </citation>
    <scope>NUCLEOTIDE SEQUENCE [LARGE SCALE GENOMIC DNA]</scope>
    <source>
        <strain evidence="1">PI 553951</strain>
    </source>
</reference>
<dbReference type="PANTHER" id="PTHR33156">
    <property type="entry name" value="OS02G0230000 PROTEIN"/>
    <property type="match status" value="1"/>
</dbReference>
<organism evidence="1 2">
    <name type="scientific">Rubus argutus</name>
    <name type="common">Southern blackberry</name>
    <dbReference type="NCBI Taxonomy" id="59490"/>
    <lineage>
        <taxon>Eukaryota</taxon>
        <taxon>Viridiplantae</taxon>
        <taxon>Streptophyta</taxon>
        <taxon>Embryophyta</taxon>
        <taxon>Tracheophyta</taxon>
        <taxon>Spermatophyta</taxon>
        <taxon>Magnoliopsida</taxon>
        <taxon>eudicotyledons</taxon>
        <taxon>Gunneridae</taxon>
        <taxon>Pentapetalae</taxon>
        <taxon>rosids</taxon>
        <taxon>fabids</taxon>
        <taxon>Rosales</taxon>
        <taxon>Rosaceae</taxon>
        <taxon>Rosoideae</taxon>
        <taxon>Rosoideae incertae sedis</taxon>
        <taxon>Rubus</taxon>
    </lineage>
</organism>
<name>A0AAW1VXV1_RUBAR</name>
<proteinExistence type="predicted"/>
<dbReference type="PANTHER" id="PTHR33156:SF73">
    <property type="entry name" value="PROTEIN NUCLEAR FUSION DEFECTIVE 6, CHLOROPLASTIC_MITOCHONDRIAL-LIKE"/>
    <property type="match status" value="1"/>
</dbReference>
<evidence type="ECO:0000313" key="2">
    <source>
        <dbReference type="Proteomes" id="UP001457282"/>
    </source>
</evidence>
<protein>
    <submittedName>
        <fullName evidence="1">Uncharacterized protein</fullName>
    </submittedName>
</protein>
<dbReference type="Proteomes" id="UP001457282">
    <property type="component" value="Unassembled WGS sequence"/>
</dbReference>
<evidence type="ECO:0000313" key="1">
    <source>
        <dbReference type="EMBL" id="KAK9911674.1"/>
    </source>
</evidence>
<dbReference type="AlphaFoldDB" id="A0AAW1VXV1"/>
<accession>A0AAW1VXV1</accession>
<dbReference type="InterPro" id="IPR043459">
    <property type="entry name" value="NFD6/NOXY2-like"/>
</dbReference>
<gene>
    <name evidence="1" type="ORF">M0R45_035570</name>
</gene>